<dbReference type="PROSITE" id="PS50801">
    <property type="entry name" value="STAS"/>
    <property type="match status" value="1"/>
</dbReference>
<accession>A0A3N9WTZ5</accession>
<comment type="caution">
    <text evidence="3">The sequence shown here is derived from an EMBL/GenBank/DDBJ whole genome shotgun (WGS) entry which is preliminary data.</text>
</comment>
<dbReference type="InterPro" id="IPR058548">
    <property type="entry name" value="MlaB-like_STAS"/>
</dbReference>
<dbReference type="Pfam" id="PF13466">
    <property type="entry name" value="STAS_2"/>
    <property type="match status" value="1"/>
</dbReference>
<dbReference type="InterPro" id="IPR036513">
    <property type="entry name" value="STAS_dom_sf"/>
</dbReference>
<name>A0A3N9WTZ5_9ACTN</name>
<organism evidence="3 4">
    <name type="scientific">Micromonospora inaquosa</name>
    <dbReference type="NCBI Taxonomy" id="2203716"/>
    <lineage>
        <taxon>Bacteria</taxon>
        <taxon>Bacillati</taxon>
        <taxon>Actinomycetota</taxon>
        <taxon>Actinomycetes</taxon>
        <taxon>Micromonosporales</taxon>
        <taxon>Micromonosporaceae</taxon>
        <taxon>Micromonospora</taxon>
    </lineage>
</organism>
<feature type="domain" description="STAS" evidence="2">
    <location>
        <begin position="39"/>
        <end position="102"/>
    </location>
</feature>
<dbReference type="Proteomes" id="UP000282312">
    <property type="component" value="Unassembled WGS sequence"/>
</dbReference>
<dbReference type="Gene3D" id="3.30.750.24">
    <property type="entry name" value="STAS domain"/>
    <property type="match status" value="1"/>
</dbReference>
<evidence type="ECO:0000256" key="1">
    <source>
        <dbReference type="SAM" id="MobiDB-lite"/>
    </source>
</evidence>
<dbReference type="SUPFAM" id="SSF52091">
    <property type="entry name" value="SpoIIaa-like"/>
    <property type="match status" value="1"/>
</dbReference>
<evidence type="ECO:0000259" key="2">
    <source>
        <dbReference type="PROSITE" id="PS50801"/>
    </source>
</evidence>
<gene>
    <name evidence="3" type="ORF">DLJ59_27110</name>
</gene>
<dbReference type="EMBL" id="QGSZ01000295">
    <property type="protein sequence ID" value="RQW98502.1"/>
    <property type="molecule type" value="Genomic_DNA"/>
</dbReference>
<reference evidence="3 4" key="1">
    <citation type="submission" date="2018-05" db="EMBL/GenBank/DDBJ databases">
        <title>Micromonospora from Atacama Desert.</title>
        <authorList>
            <person name="Carro L."/>
            <person name="Goodfellow M."/>
            <person name="Klenk H.-P."/>
        </authorList>
    </citation>
    <scope>NUCLEOTIDE SEQUENCE [LARGE SCALE GENOMIC DNA]</scope>
    <source>
        <strain evidence="3 4">LB39</strain>
    </source>
</reference>
<dbReference type="InterPro" id="IPR002645">
    <property type="entry name" value="STAS_dom"/>
</dbReference>
<evidence type="ECO:0000313" key="4">
    <source>
        <dbReference type="Proteomes" id="UP000282312"/>
    </source>
</evidence>
<protein>
    <submittedName>
        <fullName evidence="3">Anti-anti-sigma factor</fullName>
    </submittedName>
</protein>
<dbReference type="CDD" id="cd07043">
    <property type="entry name" value="STAS_anti-anti-sigma_factors"/>
    <property type="match status" value="1"/>
</dbReference>
<keyword evidence="4" id="KW-1185">Reference proteome</keyword>
<feature type="region of interest" description="Disordered" evidence="1">
    <location>
        <begin position="1"/>
        <end position="25"/>
    </location>
</feature>
<proteinExistence type="predicted"/>
<evidence type="ECO:0000313" key="3">
    <source>
        <dbReference type="EMBL" id="RQW98502.1"/>
    </source>
</evidence>
<sequence>MPRQVAGTATAGGRRTEDTGCASPSSLSAAAELRGDAPVLVDLTGVTLCDSSGLSALLVVHRCAGAIRLTGVGPQLQRMLDRTGLSELLAVAHSDDDVGAIG</sequence>
<dbReference type="OrthoDB" id="4249752at2"/>
<dbReference type="AlphaFoldDB" id="A0A3N9WTZ5"/>